<dbReference type="Proteomes" id="UP000507470">
    <property type="component" value="Unassembled WGS sequence"/>
</dbReference>
<sequence length="284" mass="32962">MGTTTNGQQASFFVNGLGDIIACFLRERHGEQQPLDNRHPSLKSRLKATLYKEEIKEAREAVRAKKDAITYDDVDIFGDDLKLDTAETDFGNYGKLFSKLDFKIFGLKYTRWELEQRSKTCCHDIAKCATSSVKQYQSICKQWELEKRSKTCCHDIAKCAKSSVKQYQSIWKQWELEQRSKTCCHDIAKCGKSSAKQYQSICEQWELKQMNKTCSHDIAKSVTSSVKQYQSICKQWELKQMNKTCSHDIAKSVTSSVKQYQSICKQWELKQMNKTCKYSQECYK</sequence>
<dbReference type="EMBL" id="CACVKT020001508">
    <property type="protein sequence ID" value="CAC5368925.1"/>
    <property type="molecule type" value="Genomic_DNA"/>
</dbReference>
<evidence type="ECO:0000313" key="2">
    <source>
        <dbReference type="Proteomes" id="UP000507470"/>
    </source>
</evidence>
<reference evidence="1 2" key="1">
    <citation type="submission" date="2020-06" db="EMBL/GenBank/DDBJ databases">
        <authorList>
            <person name="Li R."/>
            <person name="Bekaert M."/>
        </authorList>
    </citation>
    <scope>NUCLEOTIDE SEQUENCE [LARGE SCALE GENOMIC DNA]</scope>
    <source>
        <strain evidence="2">wild</strain>
    </source>
</reference>
<evidence type="ECO:0000313" key="1">
    <source>
        <dbReference type="EMBL" id="CAC5368925.1"/>
    </source>
</evidence>
<name>A0A6J8AMB3_MYTCO</name>
<protein>
    <submittedName>
        <fullName evidence="1">Uncharacterized protein</fullName>
    </submittedName>
</protein>
<accession>A0A6J8AMB3</accession>
<organism evidence="1 2">
    <name type="scientific">Mytilus coruscus</name>
    <name type="common">Sea mussel</name>
    <dbReference type="NCBI Taxonomy" id="42192"/>
    <lineage>
        <taxon>Eukaryota</taxon>
        <taxon>Metazoa</taxon>
        <taxon>Spiralia</taxon>
        <taxon>Lophotrochozoa</taxon>
        <taxon>Mollusca</taxon>
        <taxon>Bivalvia</taxon>
        <taxon>Autobranchia</taxon>
        <taxon>Pteriomorphia</taxon>
        <taxon>Mytilida</taxon>
        <taxon>Mytiloidea</taxon>
        <taxon>Mytilidae</taxon>
        <taxon>Mytilinae</taxon>
        <taxon>Mytilus</taxon>
    </lineage>
</organism>
<proteinExistence type="predicted"/>
<dbReference type="AlphaFoldDB" id="A0A6J8AMB3"/>
<keyword evidence="2" id="KW-1185">Reference proteome</keyword>
<gene>
    <name evidence="1" type="ORF">MCOR_8314</name>
</gene>